<evidence type="ECO:0000313" key="2">
    <source>
        <dbReference type="Proteomes" id="UP000719942"/>
    </source>
</evidence>
<name>A0ABS7DMU2_9FIRM</name>
<comment type="caution">
    <text evidence="1">The sequence shown here is derived from an EMBL/GenBank/DDBJ whole genome shotgun (WGS) entry which is preliminary data.</text>
</comment>
<reference evidence="1 2" key="1">
    <citation type="submission" date="2021-03" db="EMBL/GenBank/DDBJ databases">
        <title>Caproiciproducens sp. nov. isolated from feces of cow.</title>
        <authorList>
            <person name="Choi J.-Y."/>
        </authorList>
    </citation>
    <scope>NUCLEOTIDE SEQUENCE [LARGE SCALE GENOMIC DNA]</scope>
    <source>
        <strain evidence="1 2">AGMB10547</strain>
    </source>
</reference>
<dbReference type="Proteomes" id="UP000719942">
    <property type="component" value="Unassembled WGS sequence"/>
</dbReference>
<proteinExistence type="predicted"/>
<accession>A0ABS7DMU2</accession>
<organism evidence="1 2">
    <name type="scientific">Caproiciproducens faecalis</name>
    <dbReference type="NCBI Taxonomy" id="2820301"/>
    <lineage>
        <taxon>Bacteria</taxon>
        <taxon>Bacillati</taxon>
        <taxon>Bacillota</taxon>
        <taxon>Clostridia</taxon>
        <taxon>Eubacteriales</taxon>
        <taxon>Acutalibacteraceae</taxon>
        <taxon>Caproiciproducens</taxon>
    </lineage>
</organism>
<protein>
    <submittedName>
        <fullName evidence="1">Uncharacterized protein</fullName>
    </submittedName>
</protein>
<sequence>MKLKATKMRLYNLVLAHYPDVPPIRQTEFTKVPYSRSWWLSFDRPGGSCEVYFSTLYGKPMLLFCGASSHEATEIETAELKKYNLLEGEKTDES</sequence>
<evidence type="ECO:0000313" key="1">
    <source>
        <dbReference type="EMBL" id="MBW7572421.1"/>
    </source>
</evidence>
<keyword evidence="2" id="KW-1185">Reference proteome</keyword>
<gene>
    <name evidence="1" type="ORF">J5W02_06300</name>
</gene>
<dbReference type="RefSeq" id="WP_219964826.1">
    <property type="nucleotide sequence ID" value="NZ_JAGFNZ010000002.1"/>
</dbReference>
<dbReference type="EMBL" id="JAGFNZ010000002">
    <property type="protein sequence ID" value="MBW7572421.1"/>
    <property type="molecule type" value="Genomic_DNA"/>
</dbReference>